<keyword evidence="6" id="KW-1185">Reference proteome</keyword>
<accession>A0ABW5REI4</accession>
<dbReference type="SUPFAM" id="SSF46689">
    <property type="entry name" value="Homeodomain-like"/>
    <property type="match status" value="1"/>
</dbReference>
<dbReference type="EMBL" id="JBHUMM010000043">
    <property type="protein sequence ID" value="MFD2673357.1"/>
    <property type="molecule type" value="Genomic_DNA"/>
</dbReference>
<comment type="caution">
    <text evidence="5">The sequence shown here is derived from an EMBL/GenBank/DDBJ whole genome shotgun (WGS) entry which is preliminary data.</text>
</comment>
<dbReference type="PRINTS" id="PR00032">
    <property type="entry name" value="HTHARAC"/>
</dbReference>
<feature type="domain" description="HTH araC/xylS-type" evidence="4">
    <location>
        <begin position="93"/>
        <end position="191"/>
    </location>
</feature>
<evidence type="ECO:0000259" key="4">
    <source>
        <dbReference type="PROSITE" id="PS01124"/>
    </source>
</evidence>
<evidence type="ECO:0000256" key="3">
    <source>
        <dbReference type="ARBA" id="ARBA00023163"/>
    </source>
</evidence>
<name>A0ABW5REI4_9BACL</name>
<gene>
    <name evidence="5" type="ORF">ACFSUC_17415</name>
</gene>
<dbReference type="SMART" id="SM00342">
    <property type="entry name" value="HTH_ARAC"/>
    <property type="match status" value="1"/>
</dbReference>
<dbReference type="RefSeq" id="WP_379930924.1">
    <property type="nucleotide sequence ID" value="NZ_JBHUMM010000043.1"/>
</dbReference>
<reference evidence="6" key="1">
    <citation type="journal article" date="2019" name="Int. J. Syst. Evol. Microbiol.">
        <title>The Global Catalogue of Microorganisms (GCM) 10K type strain sequencing project: providing services to taxonomists for standard genome sequencing and annotation.</title>
        <authorList>
            <consortium name="The Broad Institute Genomics Platform"/>
            <consortium name="The Broad Institute Genome Sequencing Center for Infectious Disease"/>
            <person name="Wu L."/>
            <person name="Ma J."/>
        </authorList>
    </citation>
    <scope>NUCLEOTIDE SEQUENCE [LARGE SCALE GENOMIC DNA]</scope>
    <source>
        <strain evidence="6">KCTC 33676</strain>
    </source>
</reference>
<protein>
    <submittedName>
        <fullName evidence="5">Helix-turn-helix transcriptional regulator</fullName>
    </submittedName>
</protein>
<dbReference type="InterPro" id="IPR009057">
    <property type="entry name" value="Homeodomain-like_sf"/>
</dbReference>
<evidence type="ECO:0000256" key="2">
    <source>
        <dbReference type="ARBA" id="ARBA00023125"/>
    </source>
</evidence>
<sequence length="199" mass="22933">MNIANKISKKSKLAVTDCFQSILQLINQSSYHFIAFLTEKESFTQDWNVYKLNTNCPTLVLTKVNDIHIQLLNYWIDTYSTTTDPAQTNGLISDSLPFIEDHLCDNDLSLELVANHMFVSKYHYSRLFQKQIGIGFKEFVMQKRIMRAKRLLDQGDSVTDTCYCVGYNDLTHFSRVFKRLVGVTPSAYRRMSAPVPVAR</sequence>
<dbReference type="InterPro" id="IPR018062">
    <property type="entry name" value="HTH_AraC-typ_CS"/>
</dbReference>
<proteinExistence type="predicted"/>
<dbReference type="Gene3D" id="1.10.10.60">
    <property type="entry name" value="Homeodomain-like"/>
    <property type="match status" value="2"/>
</dbReference>
<keyword evidence="3" id="KW-0804">Transcription</keyword>
<dbReference type="PROSITE" id="PS00041">
    <property type="entry name" value="HTH_ARAC_FAMILY_1"/>
    <property type="match status" value="1"/>
</dbReference>
<keyword evidence="1" id="KW-0805">Transcription regulation</keyword>
<organism evidence="5 6">
    <name type="scientific">Marinicrinis sediminis</name>
    <dbReference type="NCBI Taxonomy" id="1652465"/>
    <lineage>
        <taxon>Bacteria</taxon>
        <taxon>Bacillati</taxon>
        <taxon>Bacillota</taxon>
        <taxon>Bacilli</taxon>
        <taxon>Bacillales</taxon>
        <taxon>Paenibacillaceae</taxon>
    </lineage>
</organism>
<dbReference type="InterPro" id="IPR018060">
    <property type="entry name" value="HTH_AraC"/>
</dbReference>
<evidence type="ECO:0000256" key="1">
    <source>
        <dbReference type="ARBA" id="ARBA00023015"/>
    </source>
</evidence>
<dbReference type="InterPro" id="IPR020449">
    <property type="entry name" value="Tscrpt_reg_AraC-type_HTH"/>
</dbReference>
<evidence type="ECO:0000313" key="6">
    <source>
        <dbReference type="Proteomes" id="UP001597497"/>
    </source>
</evidence>
<evidence type="ECO:0000313" key="5">
    <source>
        <dbReference type="EMBL" id="MFD2673357.1"/>
    </source>
</evidence>
<dbReference type="PROSITE" id="PS01124">
    <property type="entry name" value="HTH_ARAC_FAMILY_2"/>
    <property type="match status" value="1"/>
</dbReference>
<dbReference type="Pfam" id="PF12833">
    <property type="entry name" value="HTH_18"/>
    <property type="match status" value="1"/>
</dbReference>
<dbReference type="Proteomes" id="UP001597497">
    <property type="component" value="Unassembled WGS sequence"/>
</dbReference>
<dbReference type="PANTHER" id="PTHR43280:SF28">
    <property type="entry name" value="HTH-TYPE TRANSCRIPTIONAL ACTIVATOR RHAS"/>
    <property type="match status" value="1"/>
</dbReference>
<dbReference type="PANTHER" id="PTHR43280">
    <property type="entry name" value="ARAC-FAMILY TRANSCRIPTIONAL REGULATOR"/>
    <property type="match status" value="1"/>
</dbReference>
<keyword evidence="2" id="KW-0238">DNA-binding</keyword>